<keyword evidence="1" id="KW-0805">Transcription regulation</keyword>
<dbReference type="PANTHER" id="PTHR46391:SF21">
    <property type="entry name" value="BZIP DOMAIN-CONTAINING PROTEIN"/>
    <property type="match status" value="1"/>
</dbReference>
<keyword evidence="8" id="KW-1185">Reference proteome</keyword>
<evidence type="ECO:0000256" key="2">
    <source>
        <dbReference type="ARBA" id="ARBA00023163"/>
    </source>
</evidence>
<comment type="caution">
    <text evidence="7">The sequence shown here is derived from an EMBL/GenBank/DDBJ whole genome shotgun (WGS) entry which is preliminary data.</text>
</comment>
<dbReference type="InterPro" id="IPR052483">
    <property type="entry name" value="bZIP_transcription_regulators"/>
</dbReference>
<dbReference type="Proteomes" id="UP000811609">
    <property type="component" value="Chromosome 13"/>
</dbReference>
<dbReference type="GO" id="GO:0005634">
    <property type="term" value="C:nucleus"/>
    <property type="evidence" value="ECO:0007669"/>
    <property type="project" value="TreeGrafter"/>
</dbReference>
<dbReference type="PANTHER" id="PTHR46391">
    <property type="entry name" value="BASIC LEUCINE ZIPPER 34"/>
    <property type="match status" value="1"/>
</dbReference>
<protein>
    <recommendedName>
        <fullName evidence="6">BZIP domain-containing protein</fullName>
    </recommendedName>
</protein>
<evidence type="ECO:0000256" key="3">
    <source>
        <dbReference type="ARBA" id="ARBA00023242"/>
    </source>
</evidence>
<evidence type="ECO:0000313" key="8">
    <source>
        <dbReference type="Proteomes" id="UP000811609"/>
    </source>
</evidence>
<dbReference type="Pfam" id="PF07716">
    <property type="entry name" value="bZIP_2"/>
    <property type="match status" value="1"/>
</dbReference>
<sequence length="271" mass="31006">MQGVNDEDGNSTRGRSNMLNFSCGTKAAPFSHGSCSYDKSVAPVGADDDQPKNKMQQYVPPLPPIHPPAPPATASQSLRDRDAKITDPKKLKRVLASRQYSQKYRMKQLQYIMELEMEVKALQAEVAINGPRIKYTDRQNTLLRVENNSMKQKLSNFSTELMFKEAEFEELTNERDMLKQLFESYQKHQQVPDQLFRSSSGNYQFPNMGLNQVPEETHDDFLQNGMPQMMNQNLNLNENQNQNSNQLIGNNAEFMEYMSSLSLDPASYNFL</sequence>
<dbReference type="GO" id="GO:0003677">
    <property type="term" value="F:DNA binding"/>
    <property type="evidence" value="ECO:0007669"/>
    <property type="project" value="TreeGrafter"/>
</dbReference>
<feature type="compositionally biased region" description="Pro residues" evidence="5">
    <location>
        <begin position="60"/>
        <end position="71"/>
    </location>
</feature>
<dbReference type="CDD" id="cd14703">
    <property type="entry name" value="bZIP_plant_RF2"/>
    <property type="match status" value="1"/>
</dbReference>
<dbReference type="InterPro" id="IPR044759">
    <property type="entry name" value="bZIP_RF2"/>
</dbReference>
<evidence type="ECO:0000259" key="6">
    <source>
        <dbReference type="SMART" id="SM00338"/>
    </source>
</evidence>
<reference evidence="7" key="1">
    <citation type="submission" date="2020-12" db="EMBL/GenBank/DDBJ databases">
        <title>WGS assembly of Carya illinoinensis cv. Pawnee.</title>
        <authorList>
            <person name="Platts A."/>
            <person name="Shu S."/>
            <person name="Wright S."/>
            <person name="Barry K."/>
            <person name="Edger P."/>
            <person name="Pires J.C."/>
            <person name="Schmutz J."/>
        </authorList>
    </citation>
    <scope>NUCLEOTIDE SEQUENCE</scope>
    <source>
        <tissue evidence="7">Leaf</tissue>
    </source>
</reference>
<evidence type="ECO:0000256" key="5">
    <source>
        <dbReference type="SAM" id="MobiDB-lite"/>
    </source>
</evidence>
<organism evidence="7 8">
    <name type="scientific">Carya illinoinensis</name>
    <name type="common">Pecan</name>
    <dbReference type="NCBI Taxonomy" id="32201"/>
    <lineage>
        <taxon>Eukaryota</taxon>
        <taxon>Viridiplantae</taxon>
        <taxon>Streptophyta</taxon>
        <taxon>Embryophyta</taxon>
        <taxon>Tracheophyta</taxon>
        <taxon>Spermatophyta</taxon>
        <taxon>Magnoliopsida</taxon>
        <taxon>eudicotyledons</taxon>
        <taxon>Gunneridae</taxon>
        <taxon>Pentapetalae</taxon>
        <taxon>rosids</taxon>
        <taxon>fabids</taxon>
        <taxon>Fagales</taxon>
        <taxon>Juglandaceae</taxon>
        <taxon>Carya</taxon>
    </lineage>
</organism>
<dbReference type="InterPro" id="IPR004827">
    <property type="entry name" value="bZIP"/>
</dbReference>
<dbReference type="GO" id="GO:0045893">
    <property type="term" value="P:positive regulation of DNA-templated transcription"/>
    <property type="evidence" value="ECO:0007669"/>
    <property type="project" value="TreeGrafter"/>
</dbReference>
<dbReference type="GO" id="GO:0003700">
    <property type="term" value="F:DNA-binding transcription factor activity"/>
    <property type="evidence" value="ECO:0007669"/>
    <property type="project" value="InterPro"/>
</dbReference>
<feature type="compositionally biased region" description="Polar residues" evidence="5">
    <location>
        <begin position="11"/>
        <end position="23"/>
    </location>
</feature>
<dbReference type="EMBL" id="CM031821">
    <property type="protein sequence ID" value="KAG6631184.1"/>
    <property type="molecule type" value="Genomic_DNA"/>
</dbReference>
<accession>A0A8T1NPT9</accession>
<evidence type="ECO:0000256" key="4">
    <source>
        <dbReference type="SAM" id="Coils"/>
    </source>
</evidence>
<keyword evidence="4" id="KW-0175">Coiled coil</keyword>
<dbReference type="AlphaFoldDB" id="A0A8T1NPT9"/>
<evidence type="ECO:0000313" key="7">
    <source>
        <dbReference type="EMBL" id="KAG6631184.1"/>
    </source>
</evidence>
<dbReference type="SMART" id="SM00338">
    <property type="entry name" value="BRLZ"/>
    <property type="match status" value="1"/>
</dbReference>
<gene>
    <name evidence="7" type="ORF">CIPAW_13G073400</name>
</gene>
<keyword evidence="3" id="KW-0539">Nucleus</keyword>
<proteinExistence type="predicted"/>
<evidence type="ECO:0000256" key="1">
    <source>
        <dbReference type="ARBA" id="ARBA00023015"/>
    </source>
</evidence>
<feature type="coiled-coil region" evidence="4">
    <location>
        <begin position="154"/>
        <end position="188"/>
    </location>
</feature>
<feature type="region of interest" description="Disordered" evidence="5">
    <location>
        <begin position="1"/>
        <end position="85"/>
    </location>
</feature>
<feature type="domain" description="BZIP" evidence="6">
    <location>
        <begin position="85"/>
        <end position="149"/>
    </location>
</feature>
<keyword evidence="2" id="KW-0804">Transcription</keyword>
<name>A0A8T1NPT9_CARIL</name>